<protein>
    <submittedName>
        <fullName evidence="2">Uncharacterized protein</fullName>
    </submittedName>
</protein>
<keyword evidence="1" id="KW-0732">Signal</keyword>
<gene>
    <name evidence="2" type="ORF">FGADI_11078</name>
</gene>
<reference evidence="2" key="2">
    <citation type="submission" date="2020-05" db="EMBL/GenBank/DDBJ databases">
        <authorList>
            <person name="Kim H.-S."/>
            <person name="Proctor R.H."/>
            <person name="Brown D.W."/>
        </authorList>
    </citation>
    <scope>NUCLEOTIDE SEQUENCE</scope>
    <source>
        <strain evidence="2">NRRL 45417</strain>
    </source>
</reference>
<organism evidence="2 3">
    <name type="scientific">Fusarium gaditjirri</name>
    <dbReference type="NCBI Taxonomy" id="282569"/>
    <lineage>
        <taxon>Eukaryota</taxon>
        <taxon>Fungi</taxon>
        <taxon>Dikarya</taxon>
        <taxon>Ascomycota</taxon>
        <taxon>Pezizomycotina</taxon>
        <taxon>Sordariomycetes</taxon>
        <taxon>Hypocreomycetidae</taxon>
        <taxon>Hypocreales</taxon>
        <taxon>Nectriaceae</taxon>
        <taxon>Fusarium</taxon>
        <taxon>Fusarium nisikadoi species complex</taxon>
    </lineage>
</organism>
<sequence length="124" mass="14342">MSPFSFILKIAFFLFGVMALSKRDAIHVDDLERYDEFLKTVTGRQYLHFYKENSLIKIDVHNYPSDELTRSGEFKPSPNADAFFKQMEDIEDEYAAQHEPSSDALESREACRGGGVLWLQLTLR</sequence>
<evidence type="ECO:0000256" key="1">
    <source>
        <dbReference type="SAM" id="SignalP"/>
    </source>
</evidence>
<accession>A0A8H4WQY6</accession>
<feature type="chain" id="PRO_5034916705" evidence="1">
    <location>
        <begin position="20"/>
        <end position="124"/>
    </location>
</feature>
<keyword evidence="3" id="KW-1185">Reference proteome</keyword>
<dbReference type="OrthoDB" id="3928438at2759"/>
<feature type="signal peptide" evidence="1">
    <location>
        <begin position="1"/>
        <end position="19"/>
    </location>
</feature>
<evidence type="ECO:0000313" key="2">
    <source>
        <dbReference type="EMBL" id="KAF4946564.1"/>
    </source>
</evidence>
<proteinExistence type="predicted"/>
<dbReference type="AlphaFoldDB" id="A0A8H4WQY6"/>
<dbReference type="EMBL" id="JABFAI010000314">
    <property type="protein sequence ID" value="KAF4946564.1"/>
    <property type="molecule type" value="Genomic_DNA"/>
</dbReference>
<evidence type="ECO:0000313" key="3">
    <source>
        <dbReference type="Proteomes" id="UP000604273"/>
    </source>
</evidence>
<name>A0A8H4WQY6_9HYPO</name>
<reference evidence="2" key="1">
    <citation type="journal article" date="2020" name="BMC Genomics">
        <title>Correction to: Identification and distribution of gene clusters required for synthesis of sphingolipid metabolism inhibitors in diverse species of the filamentous fungus Fusarium.</title>
        <authorList>
            <person name="Kim H.S."/>
            <person name="Lohmar J.M."/>
            <person name="Busman M."/>
            <person name="Brown D.W."/>
            <person name="Naumann T.A."/>
            <person name="Divon H.H."/>
            <person name="Lysoe E."/>
            <person name="Uhlig S."/>
            <person name="Proctor R.H."/>
        </authorList>
    </citation>
    <scope>NUCLEOTIDE SEQUENCE</scope>
    <source>
        <strain evidence="2">NRRL 45417</strain>
    </source>
</reference>
<comment type="caution">
    <text evidence="2">The sequence shown here is derived from an EMBL/GenBank/DDBJ whole genome shotgun (WGS) entry which is preliminary data.</text>
</comment>
<dbReference type="Proteomes" id="UP000604273">
    <property type="component" value="Unassembled WGS sequence"/>
</dbReference>